<dbReference type="Pfam" id="PF01014">
    <property type="entry name" value="Uricase"/>
    <property type="match status" value="2"/>
</dbReference>
<dbReference type="PANTHER" id="PTHR42874">
    <property type="entry name" value="URICASE"/>
    <property type="match status" value="1"/>
</dbReference>
<sequence length="281" mass="31924">MKLKLKKNAYGKNAINVSKVIRHPDHHEFRQISVNVSLEGDFETAHTIGDNTKILPTDTQKNTVYALAKDHFTDSIENFGLYLANFFIINNPHVSKATIEITEHQWSRMAFDGVTHPHAYISSGSEKHTATVVQTVDKITISSGITDLLILKTTDSGFENYIKDQYTTLRETADRIFATQCEASWEYTTHKLDFTDLFTTIRKALLKTFAYHKSLSVQQTLLAMGYAVLEANNVVKEIDLKMPNKHHIPFNLDQFGMDNNNEIFIATDEPYGYITGTVTRE</sequence>
<accession>A0ABW6AJN7</accession>
<evidence type="ECO:0000313" key="8">
    <source>
        <dbReference type="Proteomes" id="UP001597512"/>
    </source>
</evidence>
<comment type="similarity">
    <text evidence="2 5 6">Belongs to the uricase family.</text>
</comment>
<organism evidence="7 8">
    <name type="scientific">Spirosoma flavum</name>
    <dbReference type="NCBI Taxonomy" id="2048557"/>
    <lineage>
        <taxon>Bacteria</taxon>
        <taxon>Pseudomonadati</taxon>
        <taxon>Bacteroidota</taxon>
        <taxon>Cytophagia</taxon>
        <taxon>Cytophagales</taxon>
        <taxon>Cytophagaceae</taxon>
        <taxon>Spirosoma</taxon>
    </lineage>
</organism>
<name>A0ABW6AJN7_9BACT</name>
<evidence type="ECO:0000313" key="7">
    <source>
        <dbReference type="EMBL" id="MFD2934279.1"/>
    </source>
</evidence>
<proteinExistence type="inferred from homology"/>
<dbReference type="NCBIfam" id="TIGR03383">
    <property type="entry name" value="urate_oxi"/>
    <property type="match status" value="1"/>
</dbReference>
<dbReference type="EMBL" id="JBHUOM010000002">
    <property type="protein sequence ID" value="MFD2934279.1"/>
    <property type="molecule type" value="Genomic_DNA"/>
</dbReference>
<evidence type="ECO:0000256" key="2">
    <source>
        <dbReference type="ARBA" id="ARBA00009760"/>
    </source>
</evidence>
<dbReference type="PANTHER" id="PTHR42874:SF1">
    <property type="entry name" value="URICASE"/>
    <property type="match status" value="1"/>
</dbReference>
<comment type="pathway">
    <text evidence="1 5">Purine metabolism; urate degradation; (S)-allantoin from urate: step 1/3.</text>
</comment>
<dbReference type="EC" id="1.7.3.3" evidence="5 6"/>
<dbReference type="SUPFAM" id="SSF55620">
    <property type="entry name" value="Tetrahydrobiopterin biosynthesis enzymes-like"/>
    <property type="match status" value="2"/>
</dbReference>
<dbReference type="InterPro" id="IPR002042">
    <property type="entry name" value="Uricase"/>
</dbReference>
<keyword evidence="8" id="KW-1185">Reference proteome</keyword>
<gene>
    <name evidence="7" type="primary">pucL</name>
    <name evidence="7" type="ORF">ACFS25_10835</name>
</gene>
<keyword evidence="3 5" id="KW-0659">Purine metabolism</keyword>
<dbReference type="GO" id="GO:0004846">
    <property type="term" value="F:urate oxidase activity"/>
    <property type="evidence" value="ECO:0007669"/>
    <property type="project" value="UniProtKB-EC"/>
</dbReference>
<evidence type="ECO:0000256" key="6">
    <source>
        <dbReference type="RuleBase" id="RU004455"/>
    </source>
</evidence>
<dbReference type="Gene3D" id="3.10.270.10">
    <property type="entry name" value="Urate Oxidase"/>
    <property type="match status" value="1"/>
</dbReference>
<dbReference type="Proteomes" id="UP001597512">
    <property type="component" value="Unassembled WGS sequence"/>
</dbReference>
<evidence type="ECO:0000256" key="1">
    <source>
        <dbReference type="ARBA" id="ARBA00004831"/>
    </source>
</evidence>
<dbReference type="PRINTS" id="PR00093">
    <property type="entry name" value="URICASE"/>
</dbReference>
<comment type="catalytic activity">
    <reaction evidence="5 6">
        <text>urate + O2 + H2O = 5-hydroxyisourate + H2O2</text>
        <dbReference type="Rhea" id="RHEA:21368"/>
        <dbReference type="ChEBI" id="CHEBI:15377"/>
        <dbReference type="ChEBI" id="CHEBI:15379"/>
        <dbReference type="ChEBI" id="CHEBI:16240"/>
        <dbReference type="ChEBI" id="CHEBI:17775"/>
        <dbReference type="ChEBI" id="CHEBI:18072"/>
        <dbReference type="EC" id="1.7.3.3"/>
    </reaction>
</comment>
<evidence type="ECO:0000256" key="4">
    <source>
        <dbReference type="ARBA" id="ARBA00023002"/>
    </source>
</evidence>
<comment type="function">
    <text evidence="5 6">Catalyzes the oxidation of uric acid to 5-hydroxyisourate, which is further processed to form (S)-allantoin.</text>
</comment>
<protein>
    <recommendedName>
        <fullName evidence="5 6">Uricase</fullName>
        <ecNumber evidence="5 6">1.7.3.3</ecNumber>
    </recommendedName>
    <alternativeName>
        <fullName evidence="5">Urate oxidase</fullName>
    </alternativeName>
</protein>
<keyword evidence="4 5" id="KW-0560">Oxidoreductase</keyword>
<dbReference type="PIRSF" id="PIRSF000241">
    <property type="entry name" value="Urate_oxidase"/>
    <property type="match status" value="1"/>
</dbReference>
<evidence type="ECO:0000256" key="5">
    <source>
        <dbReference type="PIRNR" id="PIRNR000241"/>
    </source>
</evidence>
<evidence type="ECO:0000256" key="3">
    <source>
        <dbReference type="ARBA" id="ARBA00022631"/>
    </source>
</evidence>
<comment type="caution">
    <text evidence="7">The sequence shown here is derived from an EMBL/GenBank/DDBJ whole genome shotgun (WGS) entry which is preliminary data.</text>
</comment>
<dbReference type="RefSeq" id="WP_381499850.1">
    <property type="nucleotide sequence ID" value="NZ_JBHUOM010000002.1"/>
</dbReference>
<reference evidence="8" key="1">
    <citation type="journal article" date="2019" name="Int. J. Syst. Evol. Microbiol.">
        <title>The Global Catalogue of Microorganisms (GCM) 10K type strain sequencing project: providing services to taxonomists for standard genome sequencing and annotation.</title>
        <authorList>
            <consortium name="The Broad Institute Genomics Platform"/>
            <consortium name="The Broad Institute Genome Sequencing Center for Infectious Disease"/>
            <person name="Wu L."/>
            <person name="Ma J."/>
        </authorList>
    </citation>
    <scope>NUCLEOTIDE SEQUENCE [LARGE SCALE GENOMIC DNA]</scope>
    <source>
        <strain evidence="8">KCTC 52490</strain>
    </source>
</reference>